<keyword evidence="2" id="KW-1133">Transmembrane helix</keyword>
<keyword evidence="2" id="KW-0472">Membrane</keyword>
<gene>
    <name evidence="3" type="ORF">BTJ68_14276</name>
</gene>
<evidence type="ECO:0000313" key="4">
    <source>
        <dbReference type="Proteomes" id="UP000194280"/>
    </source>
</evidence>
<dbReference type="EMBL" id="MUNK01000331">
    <property type="protein sequence ID" value="OTA22942.1"/>
    <property type="molecule type" value="Genomic_DNA"/>
</dbReference>
<name>A0A1Z5SQ32_HORWE</name>
<dbReference type="AlphaFoldDB" id="A0A1Z5SQ32"/>
<dbReference type="Proteomes" id="UP000194280">
    <property type="component" value="Unassembled WGS sequence"/>
</dbReference>
<keyword evidence="2" id="KW-0812">Transmembrane</keyword>
<reference evidence="3 4" key="1">
    <citation type="submission" date="2017-01" db="EMBL/GenBank/DDBJ databases">
        <title>The recent genome duplication of the halophilic yeast Hortaea werneckii: insights from long-read sequencing.</title>
        <authorList>
            <person name="Sinha S."/>
            <person name="Flibotte S."/>
            <person name="Neira M."/>
            <person name="Lenassi M."/>
            <person name="Gostincar C."/>
            <person name="Stajich J.E."/>
            <person name="Nislow C.E."/>
        </authorList>
    </citation>
    <scope>NUCLEOTIDE SEQUENCE [LARGE SCALE GENOMIC DNA]</scope>
    <source>
        <strain evidence="3 4">EXF-2000</strain>
    </source>
</reference>
<evidence type="ECO:0000313" key="3">
    <source>
        <dbReference type="EMBL" id="OTA22942.1"/>
    </source>
</evidence>
<proteinExistence type="predicted"/>
<keyword evidence="4" id="KW-1185">Reference proteome</keyword>
<feature type="transmembrane region" description="Helical" evidence="2">
    <location>
        <begin position="34"/>
        <end position="54"/>
    </location>
</feature>
<dbReference type="PANTHER" id="PTHR35043">
    <property type="entry name" value="TRANSCRIPTION FACTOR DOMAIN-CONTAINING PROTEIN"/>
    <property type="match status" value="1"/>
</dbReference>
<feature type="region of interest" description="Disordered" evidence="1">
    <location>
        <begin position="1"/>
        <end position="26"/>
    </location>
</feature>
<dbReference type="PANTHER" id="PTHR35043:SF7">
    <property type="entry name" value="TRANSCRIPTION FACTOR DOMAIN-CONTAINING PROTEIN"/>
    <property type="match status" value="1"/>
</dbReference>
<evidence type="ECO:0000256" key="2">
    <source>
        <dbReference type="SAM" id="Phobius"/>
    </source>
</evidence>
<dbReference type="VEuPathDB" id="FungiDB:BTJ68_14276"/>
<organism evidence="3 4">
    <name type="scientific">Hortaea werneckii EXF-2000</name>
    <dbReference type="NCBI Taxonomy" id="1157616"/>
    <lineage>
        <taxon>Eukaryota</taxon>
        <taxon>Fungi</taxon>
        <taxon>Dikarya</taxon>
        <taxon>Ascomycota</taxon>
        <taxon>Pezizomycotina</taxon>
        <taxon>Dothideomycetes</taxon>
        <taxon>Dothideomycetidae</taxon>
        <taxon>Mycosphaerellales</taxon>
        <taxon>Teratosphaeriaceae</taxon>
        <taxon>Hortaea</taxon>
    </lineage>
</organism>
<protein>
    <submittedName>
        <fullName evidence="3">Uncharacterized protein</fullName>
    </submittedName>
</protein>
<comment type="caution">
    <text evidence="3">The sequence shown here is derived from an EMBL/GenBank/DDBJ whole genome shotgun (WGS) entry which is preliminary data.</text>
</comment>
<evidence type="ECO:0000256" key="1">
    <source>
        <dbReference type="SAM" id="MobiDB-lite"/>
    </source>
</evidence>
<sequence>MDNNSSTNIIPDPSNQSNSSTELVGWQNESSGRGSLSIVLSCLYTTAICTWVFIHARIDRREKFRVAHKLALCFKTFIAPEFIAVEAAQEWTQAQRTVRDAAKYTDAGMKLVQAYYIGMFGIQYRTSEGTRVLWPKQFQWLLEQRHFEWSHHPEWGLSEEVIKDKSNADSAAKLFALAQSVWIVARCATRAFHDFPISPLESMTLGYIPLFLIAYLFWWVKPKDIELPSIVDLPLLSESQQEHFENLAVDDSFDEEGKASQTSLWSAWYLTPRVFEKEQTKRDAQAEEEGYAIEIQLWQDHRNKCLLLGCQDCRQRKSQRPSKRKEIILSHWDPELYHSKLWPITCLAGISFPALHLVCWNTTFPTYFESWLWRGAAIASIVSMLVFMHFEKITVHRRDPWLGVKIASPALYLCSRMIMLGLAAAAFRASEPTIYETYVSSGFWSQLL</sequence>
<accession>A0A1Z5SQ32</accession>
<dbReference type="OrthoDB" id="3061561at2759"/>
<dbReference type="InParanoid" id="A0A1Z5SQ32"/>
<feature type="transmembrane region" description="Helical" evidence="2">
    <location>
        <begin position="200"/>
        <end position="220"/>
    </location>
</feature>